<dbReference type="InterPro" id="IPR029053">
    <property type="entry name" value="Viral_coat"/>
</dbReference>
<dbReference type="GO" id="GO:0019028">
    <property type="term" value="C:viral capsid"/>
    <property type="evidence" value="ECO:0007669"/>
    <property type="project" value="InterPro"/>
</dbReference>
<evidence type="ECO:0008006" key="2">
    <source>
        <dbReference type="Google" id="ProtNLM"/>
    </source>
</evidence>
<proteinExistence type="predicted"/>
<dbReference type="Gene3D" id="2.60.120.20">
    <property type="match status" value="1"/>
</dbReference>
<dbReference type="InterPro" id="IPR000263">
    <property type="entry name" value="GV_A/BR1_coat"/>
</dbReference>
<accession>S4TE18</accession>
<protein>
    <recommendedName>
        <fullName evidence="2">Coat protein</fullName>
    </recommendedName>
</protein>
<evidence type="ECO:0000313" key="1">
    <source>
        <dbReference type="EMBL" id="AGA18251.1"/>
    </source>
</evidence>
<name>S4TE18_9VIRU</name>
<sequence>MMPYKSKLFQRNNGGKRRLVSTTRYNAMSGGFRAANPKPKVSDRSTQRLENKSITVATAVSAVNTAGNVFHLDTIGSGTLASQRTGQKHQVTGVHIRGRIPMDNDASYDEVGYYLVWDRQPSEIKPGFADIFQTGTGVNSINAFPNNSNSERFIIITRKTRSMTNALVAGNQYNASMQWSIDDYYQFSRKYIATSITGGGSTISDRSSGALYLVTVGGNTGGGATSMNFDYRLYFNDV</sequence>
<organism evidence="1">
    <name type="scientific">uncultured marine virus</name>
    <dbReference type="NCBI Taxonomy" id="186617"/>
    <lineage>
        <taxon>Viruses</taxon>
        <taxon>environmental samples</taxon>
    </lineage>
</organism>
<dbReference type="EMBL" id="JX904093">
    <property type="protein sequence ID" value="AGA18251.1"/>
    <property type="molecule type" value="Genomic_DNA"/>
</dbReference>
<dbReference type="GO" id="GO:0005198">
    <property type="term" value="F:structural molecule activity"/>
    <property type="evidence" value="ECO:0007669"/>
    <property type="project" value="InterPro"/>
</dbReference>
<reference evidence="1" key="1">
    <citation type="journal article" date="2013" name="ISME J.">
        <title>Previously unknown and highly divergent ssDNA viruses populate the oceans.</title>
        <authorList>
            <person name="Labonte J.M."/>
            <person name="Suttle C.A."/>
        </authorList>
    </citation>
    <scope>NUCLEOTIDE SEQUENCE</scope>
</reference>
<dbReference type="Pfam" id="PF00844">
    <property type="entry name" value="Gemini_coat"/>
    <property type="match status" value="1"/>
</dbReference>